<reference evidence="9 10" key="1">
    <citation type="submission" date="2018-10" db="EMBL/GenBank/DDBJ databases">
        <title>Dokdonia luteus sp. nov., isolated from sea water.</title>
        <authorList>
            <person name="Zhou L.Y."/>
            <person name="Du Z.J."/>
        </authorList>
    </citation>
    <scope>NUCLEOTIDE SEQUENCE [LARGE SCALE GENOMIC DNA]</scope>
    <source>
        <strain evidence="9 10">SH27</strain>
    </source>
</reference>
<protein>
    <recommendedName>
        <fullName evidence="4">Aldehyde dehydrogenase</fullName>
    </recommendedName>
</protein>
<dbReference type="InterPro" id="IPR016161">
    <property type="entry name" value="Ald_DH/histidinol_DH"/>
</dbReference>
<evidence type="ECO:0000313" key="9">
    <source>
        <dbReference type="EMBL" id="RMB56935.1"/>
    </source>
</evidence>
<dbReference type="PIRSF" id="PIRSF036492">
    <property type="entry name" value="ALDH"/>
    <property type="match status" value="1"/>
</dbReference>
<feature type="active site" evidence="5">
    <location>
        <position position="243"/>
    </location>
</feature>
<dbReference type="GO" id="GO:0005737">
    <property type="term" value="C:cytoplasm"/>
    <property type="evidence" value="ECO:0007669"/>
    <property type="project" value="TreeGrafter"/>
</dbReference>
<dbReference type="Gene3D" id="3.40.605.10">
    <property type="entry name" value="Aldehyde Dehydrogenase, Chain A, domain 1"/>
    <property type="match status" value="1"/>
</dbReference>
<dbReference type="GO" id="GO:0006081">
    <property type="term" value="P:aldehyde metabolic process"/>
    <property type="evidence" value="ECO:0007669"/>
    <property type="project" value="InterPro"/>
</dbReference>
<proteinExistence type="inferred from homology"/>
<accession>A0A3M0FWQ6</accession>
<evidence type="ECO:0000256" key="4">
    <source>
        <dbReference type="PIRNR" id="PIRNR036492"/>
    </source>
</evidence>
<dbReference type="AlphaFoldDB" id="A0A3M0FWQ6"/>
<evidence type="ECO:0000259" key="8">
    <source>
        <dbReference type="Pfam" id="PF00171"/>
    </source>
</evidence>
<evidence type="ECO:0000256" key="7">
    <source>
        <dbReference type="RuleBase" id="RU003345"/>
    </source>
</evidence>
<feature type="domain" description="Aldehyde dehydrogenase" evidence="8">
    <location>
        <begin position="6"/>
        <end position="427"/>
    </location>
</feature>
<dbReference type="InterPro" id="IPR012394">
    <property type="entry name" value="Aldehyde_DH_NAD(P)"/>
</dbReference>
<evidence type="ECO:0000256" key="3">
    <source>
        <dbReference type="ARBA" id="ARBA00023027"/>
    </source>
</evidence>
<dbReference type="GO" id="GO:0004029">
    <property type="term" value="F:aldehyde dehydrogenase (NAD+) activity"/>
    <property type="evidence" value="ECO:0007669"/>
    <property type="project" value="TreeGrafter"/>
</dbReference>
<dbReference type="Gene3D" id="3.40.309.10">
    <property type="entry name" value="Aldehyde Dehydrogenase, Chain A, domain 2"/>
    <property type="match status" value="1"/>
</dbReference>
<dbReference type="FunFam" id="3.40.605.10:FF:000004">
    <property type="entry name" value="Aldehyde dehydrogenase"/>
    <property type="match status" value="1"/>
</dbReference>
<keyword evidence="2 4" id="KW-0560">Oxidoreductase</keyword>
<dbReference type="PROSITE" id="PS00687">
    <property type="entry name" value="ALDEHYDE_DEHYDR_GLU"/>
    <property type="match status" value="1"/>
</dbReference>
<comment type="caution">
    <text evidence="9">The sequence shown here is derived from an EMBL/GenBank/DDBJ whole genome shotgun (WGS) entry which is preliminary data.</text>
</comment>
<dbReference type="FunFam" id="3.40.309.10:FF:000003">
    <property type="entry name" value="Aldehyde dehydrogenase"/>
    <property type="match status" value="1"/>
</dbReference>
<organism evidence="9 10">
    <name type="scientific">Dokdonia sinensis</name>
    <dbReference type="NCBI Taxonomy" id="2479847"/>
    <lineage>
        <taxon>Bacteria</taxon>
        <taxon>Pseudomonadati</taxon>
        <taxon>Bacteroidota</taxon>
        <taxon>Flavobacteriia</taxon>
        <taxon>Flavobacteriales</taxon>
        <taxon>Flavobacteriaceae</taxon>
        <taxon>Dokdonia</taxon>
    </lineage>
</organism>
<feature type="active site" evidence="5 6">
    <location>
        <position position="209"/>
    </location>
</feature>
<evidence type="ECO:0000256" key="6">
    <source>
        <dbReference type="PROSITE-ProRule" id="PRU10007"/>
    </source>
</evidence>
<dbReference type="InterPro" id="IPR016160">
    <property type="entry name" value="Ald_DH_CS_CYS"/>
</dbReference>
<sequence length="457" mass="51200">MNIPKILERQQAFFKTGQTKDIAYRKECLVRFRESIKKHEQHIIDALTAGFKKPPFETVATEISIVHQELNLAIKEVYKWSQPKKVKASLLNFPSSDYIYYEPYGTTLIIAPWNYPFQLAVGPIIGAIVAGNTAVLKPSELTPKTSELLAKIISEVFDPGHITVVQGDKEIAQQLLAQRWDYIFFTGSVPVGKIVYKAAAEHLTPVTLELGGKSPCIIDETAKIQQAARRIVWGKFVNAGQTCIAPDYILVHSSKKKELLTALDIEITRAYGADPKVSPDFARIINEKNFERLSELLDGASVFKGGNTDKADLYIAPTILENVTLQDAVMQEEIFGPILPVLTFDSKQDIENVLTSFEKPLSAYVFSRKRSFKNWFNNAFSYGGGVMNDTLIHFINDRLPFGGVGHSGVGSYHGAQSFYTFSHAKSVVKRGTWLDVPVRYAPYKGKLSILKRFTKWL</sequence>
<dbReference type="InterPro" id="IPR016163">
    <property type="entry name" value="Ald_DH_C"/>
</dbReference>
<comment type="similarity">
    <text evidence="1 4 7">Belongs to the aldehyde dehydrogenase family.</text>
</comment>
<evidence type="ECO:0000256" key="2">
    <source>
        <dbReference type="ARBA" id="ARBA00023002"/>
    </source>
</evidence>
<dbReference type="PROSITE" id="PS00070">
    <property type="entry name" value="ALDEHYDE_DEHYDR_CYS"/>
    <property type="match status" value="1"/>
</dbReference>
<dbReference type="OrthoDB" id="9762913at2"/>
<dbReference type="Proteomes" id="UP000281985">
    <property type="component" value="Unassembled WGS sequence"/>
</dbReference>
<keyword evidence="3" id="KW-0520">NAD</keyword>
<dbReference type="RefSeq" id="WP_121918093.1">
    <property type="nucleotide sequence ID" value="NZ_REFV01000013.1"/>
</dbReference>
<dbReference type="InterPro" id="IPR029510">
    <property type="entry name" value="Ald_DH_CS_GLU"/>
</dbReference>
<evidence type="ECO:0000256" key="5">
    <source>
        <dbReference type="PIRSR" id="PIRSR036492-1"/>
    </source>
</evidence>
<keyword evidence="10" id="KW-1185">Reference proteome</keyword>
<dbReference type="PANTHER" id="PTHR43570">
    <property type="entry name" value="ALDEHYDE DEHYDROGENASE"/>
    <property type="match status" value="1"/>
</dbReference>
<evidence type="ECO:0000313" key="10">
    <source>
        <dbReference type="Proteomes" id="UP000281985"/>
    </source>
</evidence>
<dbReference type="InterPro" id="IPR016162">
    <property type="entry name" value="Ald_DH_N"/>
</dbReference>
<gene>
    <name evidence="9" type="ORF">EAX61_12795</name>
</gene>
<dbReference type="Pfam" id="PF00171">
    <property type="entry name" value="Aldedh"/>
    <property type="match status" value="1"/>
</dbReference>
<dbReference type="InterPro" id="IPR015590">
    <property type="entry name" value="Aldehyde_DH_dom"/>
</dbReference>
<name>A0A3M0FWQ6_9FLAO</name>
<dbReference type="CDD" id="cd07136">
    <property type="entry name" value="ALDH_YwdH-P39616"/>
    <property type="match status" value="1"/>
</dbReference>
<dbReference type="EMBL" id="REFV01000013">
    <property type="protein sequence ID" value="RMB56935.1"/>
    <property type="molecule type" value="Genomic_DNA"/>
</dbReference>
<dbReference type="SUPFAM" id="SSF53720">
    <property type="entry name" value="ALDH-like"/>
    <property type="match status" value="1"/>
</dbReference>
<evidence type="ECO:0000256" key="1">
    <source>
        <dbReference type="ARBA" id="ARBA00009986"/>
    </source>
</evidence>
<dbReference type="PANTHER" id="PTHR43570:SF16">
    <property type="entry name" value="ALDEHYDE DEHYDROGENASE TYPE III, ISOFORM Q"/>
    <property type="match status" value="1"/>
</dbReference>